<evidence type="ECO:0000313" key="4">
    <source>
        <dbReference type="Proteomes" id="UP000464620"/>
    </source>
</evidence>
<evidence type="ECO:0000313" key="3">
    <source>
        <dbReference type="EMBL" id="QHN76584.1"/>
    </source>
</evidence>
<accession>A0A6B9V6G2</accession>
<gene>
    <name evidence="3" type="ORF">DS421_19g645170</name>
</gene>
<name>A0A6B9V6G2_ARAHY</name>
<dbReference type="InterPro" id="IPR046796">
    <property type="entry name" value="Transposase_32_dom"/>
</dbReference>
<evidence type="ECO:0000256" key="1">
    <source>
        <dbReference type="SAM" id="MobiDB-lite"/>
    </source>
</evidence>
<protein>
    <recommendedName>
        <fullName evidence="2">Putative plant transposon protein domain-containing protein</fullName>
    </recommendedName>
</protein>
<dbReference type="EMBL" id="CP031001">
    <property type="protein sequence ID" value="QHN76584.1"/>
    <property type="molecule type" value="Genomic_DNA"/>
</dbReference>
<feature type="domain" description="Putative plant transposon protein" evidence="2">
    <location>
        <begin position="19"/>
        <end position="133"/>
    </location>
</feature>
<proteinExistence type="predicted"/>
<feature type="region of interest" description="Disordered" evidence="1">
    <location>
        <begin position="224"/>
        <end position="256"/>
    </location>
</feature>
<dbReference type="AlphaFoldDB" id="A0A6B9V6G2"/>
<evidence type="ECO:0000259" key="2">
    <source>
        <dbReference type="Pfam" id="PF20167"/>
    </source>
</evidence>
<sequence length="256" mass="29959">MKLLPLIQGDPRPYTRRVNFDQRLDQVLMDICVEGAQWKRDSKGKPVQLRRPDLKPVARGWLEFIQRSIIPTRNRSEVTVDRAIMIYSIMIGEEVEVHGIISLELYKVADKPSTLARLAFPHLICHLCNSAGVVLEEDILIEEDKPITKKKMEQTREPTHGPQQEHEEVPHQEIPEMPQGMHFSPHNYWEQLNTSLGDLSSNMEQLRMEHQEHSIILHEIREDQRAMREEQQRQGRDIEELKRSIGSSRGRTSRHY</sequence>
<dbReference type="Pfam" id="PF20167">
    <property type="entry name" value="Transposase_32"/>
    <property type="match status" value="1"/>
</dbReference>
<reference evidence="3 4" key="1">
    <citation type="submission" date="2020-01" db="EMBL/GenBank/DDBJ databases">
        <title>Genome sequence of Arachis hypogaea, cultivar Shitouqi.</title>
        <authorList>
            <person name="Zhuang W."/>
            <person name="Chen H."/>
            <person name="Varshney R."/>
            <person name="Wang D."/>
            <person name="Ming R."/>
        </authorList>
    </citation>
    <scope>NUCLEOTIDE SEQUENCE [LARGE SCALE GENOMIC DNA]</scope>
    <source>
        <tissue evidence="3">Young leaf</tissue>
    </source>
</reference>
<feature type="region of interest" description="Disordered" evidence="1">
    <location>
        <begin position="149"/>
        <end position="170"/>
    </location>
</feature>
<feature type="compositionally biased region" description="Basic and acidic residues" evidence="1">
    <location>
        <begin position="224"/>
        <end position="243"/>
    </location>
</feature>
<dbReference type="Proteomes" id="UP000464620">
    <property type="component" value="Chromosome B09"/>
</dbReference>
<organism evidence="3 4">
    <name type="scientific">Arachis hypogaea</name>
    <name type="common">Peanut</name>
    <dbReference type="NCBI Taxonomy" id="3818"/>
    <lineage>
        <taxon>Eukaryota</taxon>
        <taxon>Viridiplantae</taxon>
        <taxon>Streptophyta</taxon>
        <taxon>Embryophyta</taxon>
        <taxon>Tracheophyta</taxon>
        <taxon>Spermatophyta</taxon>
        <taxon>Magnoliopsida</taxon>
        <taxon>eudicotyledons</taxon>
        <taxon>Gunneridae</taxon>
        <taxon>Pentapetalae</taxon>
        <taxon>rosids</taxon>
        <taxon>fabids</taxon>
        <taxon>Fabales</taxon>
        <taxon>Fabaceae</taxon>
        <taxon>Papilionoideae</taxon>
        <taxon>50 kb inversion clade</taxon>
        <taxon>dalbergioids sensu lato</taxon>
        <taxon>Dalbergieae</taxon>
        <taxon>Pterocarpus clade</taxon>
        <taxon>Arachis</taxon>
    </lineage>
</organism>